<evidence type="ECO:0000313" key="2">
    <source>
        <dbReference type="EMBL" id="MCE3214828.1"/>
    </source>
</evidence>
<feature type="compositionally biased region" description="Polar residues" evidence="1">
    <location>
        <begin position="1"/>
        <end position="13"/>
    </location>
</feature>
<gene>
    <name evidence="2" type="ORF">HAX54_053452</name>
</gene>
<proteinExistence type="predicted"/>
<sequence length="169" mass="19291">MASLPLSTKTQYPKKTGTILSHLLHTEQHQRFRTSVPMAPKAVDKKPAEKKPAEEKKAEKAPAKKKPKAGKKLPKESGVAGADKKKKRSKKSVETYRCNILVYIFFWCNNKDSTSYRDEKRCHSTKFTEIAYHFIQVNLFGKKTALLPSVEEFKPTCKTVKRKTPKLIN</sequence>
<accession>A0ABS8WRP1</accession>
<comment type="caution">
    <text evidence="2">The sequence shown here is derived from an EMBL/GenBank/DDBJ whole genome shotgun (WGS) entry which is preliminary data.</text>
</comment>
<evidence type="ECO:0000256" key="1">
    <source>
        <dbReference type="SAM" id="MobiDB-lite"/>
    </source>
</evidence>
<organism evidence="2 3">
    <name type="scientific">Datura stramonium</name>
    <name type="common">Jimsonweed</name>
    <name type="synonym">Common thornapple</name>
    <dbReference type="NCBI Taxonomy" id="4076"/>
    <lineage>
        <taxon>Eukaryota</taxon>
        <taxon>Viridiplantae</taxon>
        <taxon>Streptophyta</taxon>
        <taxon>Embryophyta</taxon>
        <taxon>Tracheophyta</taxon>
        <taxon>Spermatophyta</taxon>
        <taxon>Magnoliopsida</taxon>
        <taxon>eudicotyledons</taxon>
        <taxon>Gunneridae</taxon>
        <taxon>Pentapetalae</taxon>
        <taxon>asterids</taxon>
        <taxon>lamiids</taxon>
        <taxon>Solanales</taxon>
        <taxon>Solanaceae</taxon>
        <taxon>Solanoideae</taxon>
        <taxon>Datureae</taxon>
        <taxon>Datura</taxon>
    </lineage>
</organism>
<feature type="region of interest" description="Disordered" evidence="1">
    <location>
        <begin position="1"/>
        <end position="90"/>
    </location>
</feature>
<keyword evidence="3" id="KW-1185">Reference proteome</keyword>
<protein>
    <submittedName>
        <fullName evidence="2">Uncharacterized protein</fullName>
    </submittedName>
</protein>
<evidence type="ECO:0000313" key="3">
    <source>
        <dbReference type="Proteomes" id="UP000823775"/>
    </source>
</evidence>
<reference evidence="2 3" key="1">
    <citation type="journal article" date="2021" name="BMC Genomics">
        <title>Datura genome reveals duplications of psychoactive alkaloid biosynthetic genes and high mutation rate following tissue culture.</title>
        <authorList>
            <person name="Rajewski A."/>
            <person name="Carter-House D."/>
            <person name="Stajich J."/>
            <person name="Litt A."/>
        </authorList>
    </citation>
    <scope>NUCLEOTIDE SEQUENCE [LARGE SCALE GENOMIC DNA]</scope>
    <source>
        <strain evidence="2">AR-01</strain>
    </source>
</reference>
<feature type="compositionally biased region" description="Basic residues" evidence="1">
    <location>
        <begin position="63"/>
        <end position="72"/>
    </location>
</feature>
<dbReference type="Proteomes" id="UP000823775">
    <property type="component" value="Unassembled WGS sequence"/>
</dbReference>
<feature type="compositionally biased region" description="Basic and acidic residues" evidence="1">
    <location>
        <begin position="42"/>
        <end position="62"/>
    </location>
</feature>
<dbReference type="EMBL" id="JACEIK010009952">
    <property type="protein sequence ID" value="MCE3214828.1"/>
    <property type="molecule type" value="Genomic_DNA"/>
</dbReference>
<name>A0ABS8WRP1_DATST</name>